<dbReference type="RefSeq" id="WP_177201220.1">
    <property type="nucleotide sequence ID" value="NZ_FOOU01000015.1"/>
</dbReference>
<organism evidence="5 6">
    <name type="scientific">Neptunomonas qingdaonensis</name>
    <dbReference type="NCBI Taxonomy" id="1045558"/>
    <lineage>
        <taxon>Bacteria</taxon>
        <taxon>Pseudomonadati</taxon>
        <taxon>Pseudomonadota</taxon>
        <taxon>Gammaproteobacteria</taxon>
        <taxon>Oceanospirillales</taxon>
        <taxon>Oceanospirillaceae</taxon>
        <taxon>Neptunomonas</taxon>
    </lineage>
</organism>
<evidence type="ECO:0000259" key="4">
    <source>
        <dbReference type="PROSITE" id="PS01031"/>
    </source>
</evidence>
<evidence type="ECO:0000313" key="6">
    <source>
        <dbReference type="Proteomes" id="UP000198623"/>
    </source>
</evidence>
<accession>A0A1I2V7T9</accession>
<dbReference type="InterPro" id="IPR002068">
    <property type="entry name" value="A-crystallin/Hsp20_dom"/>
</dbReference>
<evidence type="ECO:0000256" key="1">
    <source>
        <dbReference type="PROSITE-ProRule" id="PRU00285"/>
    </source>
</evidence>
<dbReference type="AlphaFoldDB" id="A0A1I2V7T9"/>
<feature type="transmembrane region" description="Helical" evidence="3">
    <location>
        <begin position="7"/>
        <end position="29"/>
    </location>
</feature>
<dbReference type="STRING" id="1045558.SAMN05216175_11564"/>
<dbReference type="PROSITE" id="PS01031">
    <property type="entry name" value="SHSP"/>
    <property type="match status" value="1"/>
</dbReference>
<reference evidence="6" key="1">
    <citation type="submission" date="2016-10" db="EMBL/GenBank/DDBJ databases">
        <authorList>
            <person name="Varghese N."/>
            <person name="Submissions S."/>
        </authorList>
    </citation>
    <scope>NUCLEOTIDE SEQUENCE [LARGE SCALE GENOMIC DNA]</scope>
    <source>
        <strain evidence="6">CGMCC 1.10971</strain>
    </source>
</reference>
<evidence type="ECO:0000256" key="2">
    <source>
        <dbReference type="RuleBase" id="RU003616"/>
    </source>
</evidence>
<dbReference type="Pfam" id="PF00011">
    <property type="entry name" value="HSP20"/>
    <property type="match status" value="1"/>
</dbReference>
<evidence type="ECO:0000313" key="5">
    <source>
        <dbReference type="EMBL" id="SFG84277.1"/>
    </source>
</evidence>
<keyword evidence="3" id="KW-1133">Transmembrane helix</keyword>
<protein>
    <submittedName>
        <fullName evidence="5">Molecular chaperone IbpA, HSP20 family</fullName>
    </submittedName>
</protein>
<name>A0A1I2V7T9_9GAMM</name>
<comment type="similarity">
    <text evidence="1 2">Belongs to the small heat shock protein (HSP20) family.</text>
</comment>
<dbReference type="Gene3D" id="2.60.40.790">
    <property type="match status" value="1"/>
</dbReference>
<keyword evidence="6" id="KW-1185">Reference proteome</keyword>
<dbReference type="Proteomes" id="UP000198623">
    <property type="component" value="Unassembled WGS sequence"/>
</dbReference>
<dbReference type="SUPFAM" id="SSF49764">
    <property type="entry name" value="HSP20-like chaperones"/>
    <property type="match status" value="1"/>
</dbReference>
<keyword evidence="3" id="KW-0812">Transmembrane</keyword>
<evidence type="ECO:0000256" key="3">
    <source>
        <dbReference type="SAM" id="Phobius"/>
    </source>
</evidence>
<dbReference type="InterPro" id="IPR008978">
    <property type="entry name" value="HSP20-like_chaperone"/>
</dbReference>
<proteinExistence type="inferred from homology"/>
<gene>
    <name evidence="5" type="ORF">SAMN05216175_11564</name>
</gene>
<sequence length="204" mass="22628">MKDKTKIRILAALVGVCFMCIAGLSYYTWHMKSNATASAIRMDQYDPSNSLTLPALPDAGLKDWNPWFDEWGNADQFMDLQKRMDEMMGQMLPGGSIFSQRGFGLSSASPEVKLKELKDAYEVEVILPQGQEVELNTHLEKGVLTISGKVKSTDESVNGNTLGRQTSISQFSQSITLVEPVRESGISINRGDEIITVRVPKKHT</sequence>
<keyword evidence="3" id="KW-0472">Membrane</keyword>
<feature type="domain" description="SHSP" evidence="4">
    <location>
        <begin position="103"/>
        <end position="204"/>
    </location>
</feature>
<dbReference type="EMBL" id="FOOU01000015">
    <property type="protein sequence ID" value="SFG84277.1"/>
    <property type="molecule type" value="Genomic_DNA"/>
</dbReference>
<dbReference type="CDD" id="cd06464">
    <property type="entry name" value="ACD_sHsps-like"/>
    <property type="match status" value="1"/>
</dbReference>